<dbReference type="GO" id="GO:0030288">
    <property type="term" value="C:outer membrane-bounded periplasmic space"/>
    <property type="evidence" value="ECO:0007669"/>
    <property type="project" value="TreeGrafter"/>
</dbReference>
<dbReference type="AlphaFoldDB" id="A0A0M0KBU6"/>
<dbReference type="PANTHER" id="PTHR30404">
    <property type="entry name" value="N-ACETYLMURAMOYL-L-ALANINE AMIDASE"/>
    <property type="match status" value="1"/>
</dbReference>
<dbReference type="GO" id="GO:0042834">
    <property type="term" value="F:peptidoglycan binding"/>
    <property type="evidence" value="ECO:0007669"/>
    <property type="project" value="InterPro"/>
</dbReference>
<sequence length="263" mass="29048">MAKIFIDPGHGGSDPGAVANGLQEKNLTLAIARHIREMLLNEYQNVEVRMSRDRDVSVSLNERANMANRWGADFFLSIHNNAGGGTGFESFIHSSRPTRTRQLQQTIHRAIVQQLNVRDRGQKSANFAVLRLSRMPALLTENLFVDNANDAALLRRASVLQLIARGHVNGLASAFNLRRNQVSPPPPSQNNGALFKVQSGAFANRSNALRLRDQLQNDGITPFVFQEGGLWKVQVGAFANRANAEAFARRLRNLGYDAAIIRG</sequence>
<dbReference type="PATRIC" id="fig|136160.3.peg.3822"/>
<proteinExistence type="predicted"/>
<dbReference type="Gene3D" id="3.30.70.1070">
    <property type="entry name" value="Sporulation related repeat"/>
    <property type="match status" value="1"/>
</dbReference>
<dbReference type="EMBL" id="LILD01000014">
    <property type="protein sequence ID" value="KOO36310.1"/>
    <property type="molecule type" value="Genomic_DNA"/>
</dbReference>
<dbReference type="PANTHER" id="PTHR30404:SF0">
    <property type="entry name" value="N-ACETYLMURAMOYL-L-ALANINE AMIDASE AMIC"/>
    <property type="match status" value="1"/>
</dbReference>
<keyword evidence="1" id="KW-0378">Hydrolase</keyword>
<evidence type="ECO:0000256" key="1">
    <source>
        <dbReference type="ARBA" id="ARBA00022801"/>
    </source>
</evidence>
<feature type="domain" description="SPOR" evidence="2">
    <location>
        <begin position="189"/>
        <end position="263"/>
    </location>
</feature>
<dbReference type="Gene3D" id="3.40.630.40">
    <property type="entry name" value="Zn-dependent exopeptidases"/>
    <property type="match status" value="1"/>
</dbReference>
<comment type="caution">
    <text evidence="3">The sequence shown here is derived from an EMBL/GenBank/DDBJ whole genome shotgun (WGS) entry which is preliminary data.</text>
</comment>
<evidence type="ECO:0000313" key="3">
    <source>
        <dbReference type="EMBL" id="KOO36310.1"/>
    </source>
</evidence>
<dbReference type="SUPFAM" id="SSF53187">
    <property type="entry name" value="Zn-dependent exopeptidases"/>
    <property type="match status" value="1"/>
</dbReference>
<accession>A0A0M0KBU6</accession>
<dbReference type="GeneID" id="87596363"/>
<dbReference type="InterPro" id="IPR007730">
    <property type="entry name" value="SPOR-like_dom"/>
</dbReference>
<gene>
    <name evidence="3" type="ORF">AMD02_19220</name>
</gene>
<dbReference type="RefSeq" id="WP_053432529.1">
    <property type="nucleotide sequence ID" value="NZ_CP040441.1"/>
</dbReference>
<evidence type="ECO:0000259" key="2">
    <source>
        <dbReference type="PROSITE" id="PS51724"/>
    </source>
</evidence>
<dbReference type="PROSITE" id="PS51724">
    <property type="entry name" value="SPOR"/>
    <property type="match status" value="1"/>
</dbReference>
<reference evidence="3" key="1">
    <citation type="submission" date="2015-08" db="EMBL/GenBank/DDBJ databases">
        <title>Complete DNA Sequence of Pseudomonas syringae pv. actinidiae, the Causal Agent of Kiwifruit Canker Disease.</title>
        <authorList>
            <person name="Rikkerink E.H.A."/>
            <person name="Fineran P.C."/>
        </authorList>
    </citation>
    <scope>NUCLEOTIDE SEQUENCE</scope>
    <source>
        <strain evidence="3">DSM 13666</strain>
    </source>
</reference>
<dbReference type="InterPro" id="IPR036680">
    <property type="entry name" value="SPOR-like_sf"/>
</dbReference>
<dbReference type="SMART" id="SM00646">
    <property type="entry name" value="Ami_3"/>
    <property type="match status" value="1"/>
</dbReference>
<dbReference type="CDD" id="cd02696">
    <property type="entry name" value="MurNAc-LAA"/>
    <property type="match status" value="1"/>
</dbReference>
<name>A0A0M0KBU6_ALKHA</name>
<dbReference type="SUPFAM" id="SSF110997">
    <property type="entry name" value="Sporulation related repeat"/>
    <property type="match status" value="1"/>
</dbReference>
<organism evidence="3">
    <name type="scientific">Halalkalibacterium halodurans</name>
    <name type="common">Bacillus halodurans</name>
    <dbReference type="NCBI Taxonomy" id="86665"/>
    <lineage>
        <taxon>Bacteria</taxon>
        <taxon>Bacillati</taxon>
        <taxon>Bacillota</taxon>
        <taxon>Bacilli</taxon>
        <taxon>Bacillales</taxon>
        <taxon>Bacillaceae</taxon>
        <taxon>Halalkalibacterium (ex Joshi et al. 2022)</taxon>
    </lineage>
</organism>
<dbReference type="GO" id="GO:0008745">
    <property type="term" value="F:N-acetylmuramoyl-L-alanine amidase activity"/>
    <property type="evidence" value="ECO:0007669"/>
    <property type="project" value="InterPro"/>
</dbReference>
<protein>
    <submittedName>
        <fullName evidence="3">N-acetylmuramoyl-L-alanine amidase</fullName>
    </submittedName>
</protein>
<dbReference type="Pfam" id="PF05036">
    <property type="entry name" value="SPOR"/>
    <property type="match status" value="2"/>
</dbReference>
<dbReference type="Pfam" id="PF01520">
    <property type="entry name" value="Amidase_3"/>
    <property type="match status" value="1"/>
</dbReference>
<dbReference type="GO" id="GO:0009253">
    <property type="term" value="P:peptidoglycan catabolic process"/>
    <property type="evidence" value="ECO:0007669"/>
    <property type="project" value="InterPro"/>
</dbReference>
<dbReference type="InterPro" id="IPR050695">
    <property type="entry name" value="N-acetylmuramoyl_amidase_3"/>
</dbReference>
<dbReference type="InterPro" id="IPR002508">
    <property type="entry name" value="MurNAc-LAA_cat"/>
</dbReference>